<organism evidence="2 3">
    <name type="scientific">Ditylenchus dipsaci</name>
    <dbReference type="NCBI Taxonomy" id="166011"/>
    <lineage>
        <taxon>Eukaryota</taxon>
        <taxon>Metazoa</taxon>
        <taxon>Ecdysozoa</taxon>
        <taxon>Nematoda</taxon>
        <taxon>Chromadorea</taxon>
        <taxon>Rhabditida</taxon>
        <taxon>Tylenchina</taxon>
        <taxon>Tylenchomorpha</taxon>
        <taxon>Sphaerularioidea</taxon>
        <taxon>Anguinidae</taxon>
        <taxon>Anguininae</taxon>
        <taxon>Ditylenchus</taxon>
    </lineage>
</organism>
<sequence length="92" mass="10419">MPCAHVNSNVKDGITDEELLRLPHDSALQRMVQRIQKPVGASSVDRPTREILEYLKATQSHLARFSYAQEQVGNTNLTDDEYSSDENDDDED</sequence>
<accession>A0A915DLU4</accession>
<proteinExistence type="predicted"/>
<keyword evidence="2" id="KW-1185">Reference proteome</keyword>
<feature type="compositionally biased region" description="Acidic residues" evidence="1">
    <location>
        <begin position="78"/>
        <end position="92"/>
    </location>
</feature>
<evidence type="ECO:0000313" key="2">
    <source>
        <dbReference type="Proteomes" id="UP000887574"/>
    </source>
</evidence>
<dbReference type="AlphaFoldDB" id="A0A915DLU4"/>
<reference evidence="3" key="1">
    <citation type="submission" date="2022-11" db="UniProtKB">
        <authorList>
            <consortium name="WormBaseParasite"/>
        </authorList>
    </citation>
    <scope>IDENTIFICATION</scope>
</reference>
<evidence type="ECO:0000256" key="1">
    <source>
        <dbReference type="SAM" id="MobiDB-lite"/>
    </source>
</evidence>
<protein>
    <submittedName>
        <fullName evidence="3">Uncharacterized protein</fullName>
    </submittedName>
</protein>
<dbReference type="WBParaSite" id="jg20737">
    <property type="protein sequence ID" value="jg20737"/>
    <property type="gene ID" value="jg20737"/>
</dbReference>
<feature type="region of interest" description="Disordered" evidence="1">
    <location>
        <begin position="70"/>
        <end position="92"/>
    </location>
</feature>
<evidence type="ECO:0000313" key="3">
    <source>
        <dbReference type="WBParaSite" id="jg20737"/>
    </source>
</evidence>
<dbReference type="Proteomes" id="UP000887574">
    <property type="component" value="Unplaced"/>
</dbReference>
<name>A0A915DLU4_9BILA</name>